<keyword evidence="3" id="KW-0227">DNA damage</keyword>
<dbReference type="GO" id="GO:0006285">
    <property type="term" value="P:base-excision repair, AP site formation"/>
    <property type="evidence" value="ECO:0007669"/>
    <property type="project" value="TreeGrafter"/>
</dbReference>
<keyword evidence="6" id="KW-0456">Lyase</keyword>
<dbReference type="Gene3D" id="1.10.340.30">
    <property type="entry name" value="Hypothetical protein, domain 2"/>
    <property type="match status" value="1"/>
</dbReference>
<dbReference type="InterPro" id="IPR003265">
    <property type="entry name" value="HhH-GPD_domain"/>
</dbReference>
<dbReference type="CDD" id="cd00056">
    <property type="entry name" value="ENDO3c"/>
    <property type="match status" value="1"/>
</dbReference>
<dbReference type="GO" id="GO:0005634">
    <property type="term" value="C:nucleus"/>
    <property type="evidence" value="ECO:0007669"/>
    <property type="project" value="TreeGrafter"/>
</dbReference>
<dbReference type="InterPro" id="IPR012904">
    <property type="entry name" value="OGG_N"/>
</dbReference>
<dbReference type="Pfam" id="PF00730">
    <property type="entry name" value="HhH-GPD"/>
    <property type="match status" value="1"/>
</dbReference>
<evidence type="ECO:0000256" key="4">
    <source>
        <dbReference type="ARBA" id="ARBA00022801"/>
    </source>
</evidence>
<evidence type="ECO:0000313" key="12">
    <source>
        <dbReference type="EMBL" id="SVP90253.1"/>
    </source>
</evidence>
<dbReference type="AlphaFoldDB" id="A0A3B0MJK1"/>
<evidence type="ECO:0000256" key="3">
    <source>
        <dbReference type="ARBA" id="ARBA00022763"/>
    </source>
</evidence>
<dbReference type="GO" id="GO:0140078">
    <property type="term" value="F:class I DNA-(apurinic or apyrimidinic site) endonuclease activity"/>
    <property type="evidence" value="ECO:0007669"/>
    <property type="project" value="UniProtKB-EC"/>
</dbReference>
<dbReference type="VEuPathDB" id="PiroplasmaDB:TA16100"/>
<dbReference type="PANTHER" id="PTHR10242">
    <property type="entry name" value="8-OXOGUANINE DNA GLYCOSYLASE"/>
    <property type="match status" value="1"/>
</dbReference>
<evidence type="ECO:0000313" key="11">
    <source>
        <dbReference type="EMBL" id="SVP89112.1"/>
    </source>
</evidence>
<name>A0A3B0MJK1_THEAN</name>
<keyword evidence="7" id="KW-0511">Multifunctional enzyme</keyword>
<evidence type="ECO:0000256" key="6">
    <source>
        <dbReference type="ARBA" id="ARBA00023239"/>
    </source>
</evidence>
<dbReference type="SUPFAM" id="SSF48150">
    <property type="entry name" value="DNA-glycosylase"/>
    <property type="match status" value="1"/>
</dbReference>
<dbReference type="EMBL" id="UIVT01000001">
    <property type="protein sequence ID" value="SVP89112.1"/>
    <property type="molecule type" value="Genomic_DNA"/>
</dbReference>
<dbReference type="SUPFAM" id="SSF55945">
    <property type="entry name" value="TATA-box binding protein-like"/>
    <property type="match status" value="1"/>
</dbReference>
<dbReference type="GO" id="GO:0003684">
    <property type="term" value="F:damaged DNA binding"/>
    <property type="evidence" value="ECO:0007669"/>
    <property type="project" value="InterPro"/>
</dbReference>
<keyword evidence="5" id="KW-0234">DNA repair</keyword>
<protein>
    <recommendedName>
        <fullName evidence="2">DNA-(apurinic or apyrimidinic site) lyase</fullName>
        <ecNumber evidence="2">4.2.99.18</ecNumber>
    </recommendedName>
</protein>
<dbReference type="Gene3D" id="1.10.1670.10">
    <property type="entry name" value="Helix-hairpin-Helix base-excision DNA repair enzymes (C-terminal)"/>
    <property type="match status" value="1"/>
</dbReference>
<evidence type="ECO:0000256" key="8">
    <source>
        <dbReference type="ARBA" id="ARBA00023295"/>
    </source>
</evidence>
<evidence type="ECO:0000256" key="7">
    <source>
        <dbReference type="ARBA" id="ARBA00023268"/>
    </source>
</evidence>
<dbReference type="Pfam" id="PF07934">
    <property type="entry name" value="OGG_N"/>
    <property type="match status" value="1"/>
</dbReference>
<keyword evidence="8" id="KW-0326">Glycosidase</keyword>
<comment type="catalytic activity">
    <reaction evidence="9">
        <text>2'-deoxyribonucleotide-(2'-deoxyribose 5'-phosphate)-2'-deoxyribonucleotide-DNA = a 3'-end 2'-deoxyribonucleotide-(2,3-dehydro-2,3-deoxyribose 5'-phosphate)-DNA + a 5'-end 5'-phospho-2'-deoxyribonucleoside-DNA + H(+)</text>
        <dbReference type="Rhea" id="RHEA:66592"/>
        <dbReference type="Rhea" id="RHEA-COMP:13180"/>
        <dbReference type="Rhea" id="RHEA-COMP:16897"/>
        <dbReference type="Rhea" id="RHEA-COMP:17067"/>
        <dbReference type="ChEBI" id="CHEBI:15378"/>
        <dbReference type="ChEBI" id="CHEBI:136412"/>
        <dbReference type="ChEBI" id="CHEBI:157695"/>
        <dbReference type="ChEBI" id="CHEBI:167181"/>
        <dbReference type="EC" id="4.2.99.18"/>
    </reaction>
</comment>
<gene>
    <name evidence="11" type="ORF">TAT_000096400</name>
    <name evidence="12" type="ORF">TAV_000095800</name>
</gene>
<dbReference type="SMART" id="SM00478">
    <property type="entry name" value="ENDO3c"/>
    <property type="match status" value="1"/>
</dbReference>
<keyword evidence="4" id="KW-0378">Hydrolase</keyword>
<proteinExistence type="inferred from homology"/>
<dbReference type="InterPro" id="IPR023170">
    <property type="entry name" value="HhH_base_excis_C"/>
</dbReference>
<evidence type="ECO:0000256" key="1">
    <source>
        <dbReference type="ARBA" id="ARBA00010679"/>
    </source>
</evidence>
<comment type="similarity">
    <text evidence="1">Belongs to the type-1 OGG1 family.</text>
</comment>
<feature type="domain" description="HhH-GPD" evidence="10">
    <location>
        <begin position="122"/>
        <end position="295"/>
    </location>
</feature>
<evidence type="ECO:0000256" key="9">
    <source>
        <dbReference type="ARBA" id="ARBA00044632"/>
    </source>
</evidence>
<dbReference type="PANTHER" id="PTHR10242:SF2">
    <property type="entry name" value="N-GLYCOSYLASE_DNA LYASE"/>
    <property type="match status" value="1"/>
</dbReference>
<evidence type="ECO:0000259" key="10">
    <source>
        <dbReference type="SMART" id="SM00478"/>
    </source>
</evidence>
<dbReference type="EMBL" id="UIVS01000001">
    <property type="protein sequence ID" value="SVP90253.1"/>
    <property type="molecule type" value="Genomic_DNA"/>
</dbReference>
<evidence type="ECO:0000256" key="2">
    <source>
        <dbReference type="ARBA" id="ARBA00012720"/>
    </source>
</evidence>
<reference evidence="12" key="1">
    <citation type="submission" date="2018-07" db="EMBL/GenBank/DDBJ databases">
        <authorList>
            <person name="Quirk P.G."/>
            <person name="Krulwich T.A."/>
        </authorList>
    </citation>
    <scope>NUCLEOTIDE SEQUENCE</scope>
    <source>
        <strain evidence="12">Anand</strain>
    </source>
</reference>
<organism evidence="12">
    <name type="scientific">Theileria annulata</name>
    <dbReference type="NCBI Taxonomy" id="5874"/>
    <lineage>
        <taxon>Eukaryota</taxon>
        <taxon>Sar</taxon>
        <taxon>Alveolata</taxon>
        <taxon>Apicomplexa</taxon>
        <taxon>Aconoidasida</taxon>
        <taxon>Piroplasmida</taxon>
        <taxon>Theileriidae</taxon>
        <taxon>Theileria</taxon>
    </lineage>
</organism>
<dbReference type="EC" id="4.2.99.18" evidence="2"/>
<dbReference type="Gene3D" id="3.30.310.40">
    <property type="match status" value="1"/>
</dbReference>
<dbReference type="InterPro" id="IPR011257">
    <property type="entry name" value="DNA_glycosylase"/>
</dbReference>
<dbReference type="GO" id="GO:0006289">
    <property type="term" value="P:nucleotide-excision repair"/>
    <property type="evidence" value="ECO:0007669"/>
    <property type="project" value="InterPro"/>
</dbReference>
<dbReference type="GO" id="GO:0034039">
    <property type="term" value="F:8-oxo-7,8-dihydroguanine DNA N-glycosylase activity"/>
    <property type="evidence" value="ECO:0007669"/>
    <property type="project" value="TreeGrafter"/>
</dbReference>
<accession>A0A3B0MJK1</accession>
<dbReference type="InterPro" id="IPR052054">
    <property type="entry name" value="Oxidative_DNA_repair_enzyme"/>
</dbReference>
<evidence type="ECO:0000256" key="5">
    <source>
        <dbReference type="ARBA" id="ARBA00023204"/>
    </source>
</evidence>
<sequence length="299" mass="33945">MCSDPGPSTKWFDLRVPLTVLRPELLLTTGQSFTWKCVGNKHWVGVLGSSVYEIKQSEDTTLYRTLFGKCSRERLWDYFDLDNEYSVDFTKAPKPVKQIIKRRSGVRILQQDPFECLISFICSSNNNISRITRMLNEIKRNFGTFLAKSEVNNEMFDFYAFPSVDQLRKATPEQLKKLGLGYRSDFIFKTVEILNSRGLNWLYSLRNEDSDTCKSALTSLPGVGRKVADCVSLFSLGKRDVVPVDVHIQKIANTFFGVKCGKSLSDSDYERIGTAFRNFAGDNAGWAQAVLFIDSVIKS</sequence>